<protein>
    <submittedName>
        <fullName evidence="3">Methyltransferase family protein</fullName>
    </submittedName>
</protein>
<dbReference type="Gene3D" id="3.40.50.150">
    <property type="entry name" value="Vaccinia Virus protein VP39"/>
    <property type="match status" value="1"/>
</dbReference>
<reference evidence="3 4" key="1">
    <citation type="submission" date="2019-06" db="EMBL/GenBank/DDBJ databases">
        <title>Sequencing the genomes of 1000 actinobacteria strains.</title>
        <authorList>
            <person name="Klenk H.-P."/>
        </authorList>
    </citation>
    <scope>NUCLEOTIDE SEQUENCE [LARGE SCALE GENOMIC DNA]</scope>
    <source>
        <strain evidence="3 4">DSM 45679</strain>
    </source>
</reference>
<name>A0A542DEQ4_AMYCI</name>
<dbReference type="InterPro" id="IPR029063">
    <property type="entry name" value="SAM-dependent_MTases_sf"/>
</dbReference>
<dbReference type="GO" id="GO:0008168">
    <property type="term" value="F:methyltransferase activity"/>
    <property type="evidence" value="ECO:0007669"/>
    <property type="project" value="UniProtKB-KW"/>
</dbReference>
<evidence type="ECO:0000256" key="1">
    <source>
        <dbReference type="SAM" id="MobiDB-lite"/>
    </source>
</evidence>
<dbReference type="SUPFAM" id="SSF53335">
    <property type="entry name" value="S-adenosyl-L-methionine-dependent methyltransferases"/>
    <property type="match status" value="1"/>
</dbReference>
<proteinExistence type="predicted"/>
<evidence type="ECO:0000313" key="4">
    <source>
        <dbReference type="Proteomes" id="UP000320876"/>
    </source>
</evidence>
<feature type="region of interest" description="Disordered" evidence="1">
    <location>
        <begin position="1"/>
        <end position="30"/>
    </location>
</feature>
<keyword evidence="4" id="KW-1185">Reference proteome</keyword>
<keyword evidence="3" id="KW-0489">Methyltransferase</keyword>
<evidence type="ECO:0000259" key="2">
    <source>
        <dbReference type="Pfam" id="PF13649"/>
    </source>
</evidence>
<evidence type="ECO:0000313" key="3">
    <source>
        <dbReference type="EMBL" id="TQJ01557.1"/>
    </source>
</evidence>
<dbReference type="PANTHER" id="PTHR42912:SF93">
    <property type="entry name" value="N6-ADENOSINE-METHYLTRANSFERASE TMT1A"/>
    <property type="match status" value="1"/>
</dbReference>
<dbReference type="Proteomes" id="UP000320876">
    <property type="component" value="Unassembled WGS sequence"/>
</dbReference>
<feature type="domain" description="Methyltransferase" evidence="2">
    <location>
        <begin position="100"/>
        <end position="193"/>
    </location>
</feature>
<feature type="compositionally biased region" description="Basic and acidic residues" evidence="1">
    <location>
        <begin position="10"/>
        <end position="30"/>
    </location>
</feature>
<gene>
    <name evidence="3" type="ORF">FB471_1245</name>
</gene>
<dbReference type="Pfam" id="PF13649">
    <property type="entry name" value="Methyltransf_25"/>
    <property type="match status" value="1"/>
</dbReference>
<dbReference type="AlphaFoldDB" id="A0A542DEQ4"/>
<keyword evidence="3" id="KW-0808">Transferase</keyword>
<accession>A0A542DEQ4</accession>
<dbReference type="GO" id="GO:0032259">
    <property type="term" value="P:methylation"/>
    <property type="evidence" value="ECO:0007669"/>
    <property type="project" value="UniProtKB-KW"/>
</dbReference>
<sequence>MPQPPAFNQDGRRGHVADHPEPPVDRHQRAEERLGTAGVAYRRVGSAEATAANLAWWDADADDYQATHREFLGAADFVWCPEGLREADARLLGEVRGSSVLEVGCGSAPCTRWLACQGARAVGVDLSAGMLRHALADHRRTGADAPLIQASAERLPLATGGFDTACSAFGAVPFVASLDAVFAEVARVLRPGGRWVFAVTHPMRWIFPDDPGPTGLTATQPYFDRTPYVEVNADGAATYVEYHHTMGDYVRALSGAGFRLTDLIEPEWPEAHTRVWGQWSPLRGKLFPGTAIFSAVAAGG</sequence>
<dbReference type="InterPro" id="IPR050508">
    <property type="entry name" value="Methyltransf_Superfamily"/>
</dbReference>
<dbReference type="InterPro" id="IPR041698">
    <property type="entry name" value="Methyltransf_25"/>
</dbReference>
<dbReference type="PANTHER" id="PTHR42912">
    <property type="entry name" value="METHYLTRANSFERASE"/>
    <property type="match status" value="1"/>
</dbReference>
<comment type="caution">
    <text evidence="3">The sequence shown here is derived from an EMBL/GenBank/DDBJ whole genome shotgun (WGS) entry which is preliminary data.</text>
</comment>
<dbReference type="CDD" id="cd02440">
    <property type="entry name" value="AdoMet_MTases"/>
    <property type="match status" value="1"/>
</dbReference>
<dbReference type="EMBL" id="VFML01000001">
    <property type="protein sequence ID" value="TQJ01557.1"/>
    <property type="molecule type" value="Genomic_DNA"/>
</dbReference>
<organism evidence="3 4">
    <name type="scientific">Amycolatopsis cihanbeyliensis</name>
    <dbReference type="NCBI Taxonomy" id="1128664"/>
    <lineage>
        <taxon>Bacteria</taxon>
        <taxon>Bacillati</taxon>
        <taxon>Actinomycetota</taxon>
        <taxon>Actinomycetes</taxon>
        <taxon>Pseudonocardiales</taxon>
        <taxon>Pseudonocardiaceae</taxon>
        <taxon>Amycolatopsis</taxon>
    </lineage>
</organism>